<evidence type="ECO:0000313" key="8">
    <source>
        <dbReference type="Proteomes" id="UP000515156"/>
    </source>
</evidence>
<reference evidence="8" key="1">
    <citation type="submission" date="2024-06" db="UniProtKB">
        <authorList>
            <consortium name="RefSeq"/>
        </authorList>
    </citation>
    <scope>NUCLEOTIDE SEQUENCE [LARGE SCALE GENOMIC DNA]</scope>
</reference>
<evidence type="ECO:0000256" key="3">
    <source>
        <dbReference type="ARBA" id="ARBA00022801"/>
    </source>
</evidence>
<dbReference type="FunCoup" id="A0A6P7ZA46">
    <property type="interactions" value="91"/>
</dbReference>
<dbReference type="AlphaFoldDB" id="A0A6P7ZA46"/>
<dbReference type="CDD" id="cd00190">
    <property type="entry name" value="Tryp_SPc"/>
    <property type="match status" value="1"/>
</dbReference>
<dbReference type="PANTHER" id="PTHR24271:SF55">
    <property type="entry name" value="SERINE PROTEASE 57"/>
    <property type="match status" value="1"/>
</dbReference>
<dbReference type="InParanoid" id="A0A6P7ZA46"/>
<dbReference type="Gene3D" id="2.40.10.10">
    <property type="entry name" value="Trypsin-like serine proteases"/>
    <property type="match status" value="2"/>
</dbReference>
<sequence>MGRQSPFLLQIGVFILFFILQAATMRDRIIGGREAKPHSRPYMASIQFKGKNICGGALVNRIWVMSAAHCFDNLRPESMQVVLGAHSVTAQEPSQQNFTVQASISHPNYNMETLENDIHLLKLNKAALVNDFVRKISLPKQGEDVTPRRKCIIAGWGDTTDFETHPKALMETNTEVVSRASCNSSWTGSISQHMVCATSPDNVKRGFCSGDSGAPLVCMNRAVGVVSFSSFRCANPRFPDVYTRVSEFISWMEDVMRSF</sequence>
<feature type="domain" description="Peptidase S1" evidence="7">
    <location>
        <begin position="29"/>
        <end position="257"/>
    </location>
</feature>
<dbReference type="PANTHER" id="PTHR24271">
    <property type="entry name" value="KALLIKREIN-RELATED"/>
    <property type="match status" value="1"/>
</dbReference>
<evidence type="ECO:0000259" key="7">
    <source>
        <dbReference type="PROSITE" id="PS50240"/>
    </source>
</evidence>
<dbReference type="RefSeq" id="XP_030074438.1">
    <property type="nucleotide sequence ID" value="XM_030218578.1"/>
</dbReference>
<dbReference type="CTD" id="400668"/>
<dbReference type="InterPro" id="IPR043504">
    <property type="entry name" value="Peptidase_S1_PA_chymotrypsin"/>
</dbReference>
<proteinExistence type="predicted"/>
<feature type="signal peptide" evidence="6">
    <location>
        <begin position="1"/>
        <end position="24"/>
    </location>
</feature>
<dbReference type="Proteomes" id="UP000515156">
    <property type="component" value="Chromosome 11"/>
</dbReference>
<dbReference type="PROSITE" id="PS50240">
    <property type="entry name" value="TRYPSIN_DOM"/>
    <property type="match status" value="1"/>
</dbReference>
<keyword evidence="3" id="KW-0378">Hydrolase</keyword>
<dbReference type="InterPro" id="IPR001314">
    <property type="entry name" value="Peptidase_S1A"/>
</dbReference>
<dbReference type="KEGG" id="muo:115480106"/>
<dbReference type="InterPro" id="IPR009003">
    <property type="entry name" value="Peptidase_S1_PA"/>
</dbReference>
<dbReference type="GeneID" id="115480106"/>
<dbReference type="SUPFAM" id="SSF50494">
    <property type="entry name" value="Trypsin-like serine proteases"/>
    <property type="match status" value="1"/>
</dbReference>
<dbReference type="GO" id="GO:0006508">
    <property type="term" value="P:proteolysis"/>
    <property type="evidence" value="ECO:0007669"/>
    <property type="project" value="UniProtKB-KW"/>
</dbReference>
<dbReference type="InterPro" id="IPR001254">
    <property type="entry name" value="Trypsin_dom"/>
</dbReference>
<gene>
    <name evidence="9" type="primary">PRSS57</name>
</gene>
<organism evidence="8 9">
    <name type="scientific">Microcaecilia unicolor</name>
    <dbReference type="NCBI Taxonomy" id="1415580"/>
    <lineage>
        <taxon>Eukaryota</taxon>
        <taxon>Metazoa</taxon>
        <taxon>Chordata</taxon>
        <taxon>Craniata</taxon>
        <taxon>Vertebrata</taxon>
        <taxon>Euteleostomi</taxon>
        <taxon>Amphibia</taxon>
        <taxon>Gymnophiona</taxon>
        <taxon>Siphonopidae</taxon>
        <taxon>Microcaecilia</taxon>
    </lineage>
</organism>
<dbReference type="Pfam" id="PF00089">
    <property type="entry name" value="Trypsin"/>
    <property type="match status" value="1"/>
</dbReference>
<reference evidence="9" key="2">
    <citation type="submission" date="2025-08" db="UniProtKB">
        <authorList>
            <consortium name="RefSeq"/>
        </authorList>
    </citation>
    <scope>IDENTIFICATION</scope>
</reference>
<keyword evidence="4" id="KW-0720">Serine protease</keyword>
<evidence type="ECO:0000256" key="2">
    <source>
        <dbReference type="ARBA" id="ARBA00022729"/>
    </source>
</evidence>
<dbReference type="PRINTS" id="PR00722">
    <property type="entry name" value="CHYMOTRYPSIN"/>
</dbReference>
<keyword evidence="1 9" id="KW-0645">Protease</keyword>
<dbReference type="SMART" id="SM00020">
    <property type="entry name" value="Tryp_SPc"/>
    <property type="match status" value="1"/>
</dbReference>
<dbReference type="GO" id="GO:0004252">
    <property type="term" value="F:serine-type endopeptidase activity"/>
    <property type="evidence" value="ECO:0007669"/>
    <property type="project" value="InterPro"/>
</dbReference>
<keyword evidence="8" id="KW-1185">Reference proteome</keyword>
<evidence type="ECO:0000256" key="6">
    <source>
        <dbReference type="SAM" id="SignalP"/>
    </source>
</evidence>
<keyword evidence="2 6" id="KW-0732">Signal</keyword>
<dbReference type="InterPro" id="IPR018114">
    <property type="entry name" value="TRYPSIN_HIS"/>
</dbReference>
<evidence type="ECO:0000256" key="1">
    <source>
        <dbReference type="ARBA" id="ARBA00022670"/>
    </source>
</evidence>
<keyword evidence="5" id="KW-1015">Disulfide bond</keyword>
<evidence type="ECO:0000256" key="5">
    <source>
        <dbReference type="ARBA" id="ARBA00023157"/>
    </source>
</evidence>
<feature type="chain" id="PRO_5028214988" evidence="6">
    <location>
        <begin position="25"/>
        <end position="259"/>
    </location>
</feature>
<accession>A0A6P7ZA46</accession>
<dbReference type="FunFam" id="2.40.10.10:FF:000120">
    <property type="entry name" value="Putative serine protease"/>
    <property type="match status" value="1"/>
</dbReference>
<protein>
    <submittedName>
        <fullName evidence="9">Serine protease 57 isoform X1</fullName>
    </submittedName>
</protein>
<name>A0A6P7ZA46_9AMPH</name>
<dbReference type="OrthoDB" id="8440449at2759"/>
<evidence type="ECO:0000313" key="9">
    <source>
        <dbReference type="RefSeq" id="XP_030074438.1"/>
    </source>
</evidence>
<dbReference type="PROSITE" id="PS00134">
    <property type="entry name" value="TRYPSIN_HIS"/>
    <property type="match status" value="1"/>
</dbReference>
<evidence type="ECO:0000256" key="4">
    <source>
        <dbReference type="ARBA" id="ARBA00022825"/>
    </source>
</evidence>